<keyword evidence="2" id="KW-1185">Reference proteome</keyword>
<comment type="caution">
    <text evidence="1">The sequence shown here is derived from an EMBL/GenBank/DDBJ whole genome shotgun (WGS) entry which is preliminary data.</text>
</comment>
<reference evidence="1 2" key="1">
    <citation type="submission" date="2017-07" db="EMBL/GenBank/DDBJ databases">
        <title>First draft Genome Sequence of Nocardia cerradoensis isolated from human infection.</title>
        <authorList>
            <person name="Carrasco G."/>
        </authorList>
    </citation>
    <scope>NUCLEOTIDE SEQUENCE [LARGE SCALE GENOMIC DNA]</scope>
    <source>
        <strain evidence="1 2">CNM20130759</strain>
    </source>
</reference>
<evidence type="ECO:0000313" key="2">
    <source>
        <dbReference type="Proteomes" id="UP000215506"/>
    </source>
</evidence>
<sequence>MNLAKVGNEICAGEIVVYLSSREVAQYHQSGRGNPEREAFA</sequence>
<accession>A0A231HDF2</accession>
<dbReference type="AlphaFoldDB" id="A0A231HDF2"/>
<dbReference type="Proteomes" id="UP000215506">
    <property type="component" value="Unassembled WGS sequence"/>
</dbReference>
<gene>
    <name evidence="1" type="ORF">B7C42_00039</name>
</gene>
<proteinExistence type="predicted"/>
<dbReference type="EMBL" id="NGAF01000001">
    <property type="protein sequence ID" value="OXR46924.1"/>
    <property type="molecule type" value="Genomic_DNA"/>
</dbReference>
<name>A0A231HDF2_9NOCA</name>
<protein>
    <submittedName>
        <fullName evidence="1">Uncharacterized protein</fullName>
    </submittedName>
</protein>
<evidence type="ECO:0000313" key="1">
    <source>
        <dbReference type="EMBL" id="OXR46924.1"/>
    </source>
</evidence>
<organism evidence="1 2">
    <name type="scientific">Nocardia cerradoensis</name>
    <dbReference type="NCBI Taxonomy" id="85688"/>
    <lineage>
        <taxon>Bacteria</taxon>
        <taxon>Bacillati</taxon>
        <taxon>Actinomycetota</taxon>
        <taxon>Actinomycetes</taxon>
        <taxon>Mycobacteriales</taxon>
        <taxon>Nocardiaceae</taxon>
        <taxon>Nocardia</taxon>
    </lineage>
</organism>